<comment type="caution">
    <text evidence="1">The sequence shown here is derived from an EMBL/GenBank/DDBJ whole genome shotgun (WGS) entry which is preliminary data.</text>
</comment>
<dbReference type="Proteomes" id="UP000005056">
    <property type="component" value="Unassembled WGS sequence"/>
</dbReference>
<dbReference type="EMBL" id="ADWQ01000005">
    <property type="protein sequence ID" value="EFU36548.1"/>
    <property type="molecule type" value="Genomic_DNA"/>
</dbReference>
<evidence type="ECO:0000313" key="2">
    <source>
        <dbReference type="Proteomes" id="UP000005056"/>
    </source>
</evidence>
<reference evidence="1 2" key="1">
    <citation type="submission" date="2010-09" db="EMBL/GenBank/DDBJ databases">
        <authorList>
            <person name="Weinstock G."/>
            <person name="Sodergren E."/>
            <person name="Clifton S."/>
            <person name="Fulton L."/>
            <person name="Fulton B."/>
            <person name="Courtney L."/>
            <person name="Fronick C."/>
            <person name="Harrison M."/>
            <person name="Strong C."/>
            <person name="Farmer C."/>
            <person name="Delahaunty K."/>
            <person name="Markovic C."/>
            <person name="Hall O."/>
            <person name="Minx P."/>
            <person name="Tomlinson C."/>
            <person name="Mitreva M."/>
            <person name="Hou S."/>
            <person name="Chen J."/>
            <person name="Wollam A."/>
            <person name="Pepin K.H."/>
            <person name="Johnson M."/>
            <person name="Bhonagiri V."/>
            <person name="Zhang X."/>
            <person name="Suruliraj S."/>
            <person name="Warren W."/>
            <person name="Chinwalla A."/>
            <person name="Mardis E.R."/>
            <person name="Wilson R.K."/>
        </authorList>
    </citation>
    <scope>NUCLEOTIDE SEQUENCE [LARGE SCALE GENOMIC DNA]</scope>
    <source>
        <strain evidence="1 2">MS 85-1</strain>
    </source>
</reference>
<evidence type="ECO:0000313" key="1">
    <source>
        <dbReference type="EMBL" id="EFU36548.1"/>
    </source>
</evidence>
<sequence>MPDMAALPATAVGAIIVEKYVAYSPDLKPIPVGVIVADSLDMDSAEKPERTYHT</sequence>
<proteinExistence type="predicted"/>
<gene>
    <name evidence="1" type="ORF">HMPREF9350_01718</name>
</gene>
<name>A0AAN3SG27_ECOLX</name>
<protein>
    <submittedName>
        <fullName evidence="1">Uncharacterized protein</fullName>
    </submittedName>
</protein>
<organism evidence="1 2">
    <name type="scientific">Escherichia coli MS 85-1</name>
    <dbReference type="NCBI Taxonomy" id="679202"/>
    <lineage>
        <taxon>Bacteria</taxon>
        <taxon>Pseudomonadati</taxon>
        <taxon>Pseudomonadota</taxon>
        <taxon>Gammaproteobacteria</taxon>
        <taxon>Enterobacterales</taxon>
        <taxon>Enterobacteriaceae</taxon>
        <taxon>Escherichia</taxon>
    </lineage>
</organism>
<dbReference type="AlphaFoldDB" id="A0AAN3SG27"/>
<accession>A0AAN3SG27</accession>